<name>A0A7J5Y439_DISMA</name>
<comment type="caution">
    <text evidence="2">The sequence shown here is derived from an EMBL/GenBank/DDBJ whole genome shotgun (WGS) entry which is preliminary data.</text>
</comment>
<organism evidence="2 3">
    <name type="scientific">Dissostichus mawsoni</name>
    <name type="common">Antarctic cod</name>
    <dbReference type="NCBI Taxonomy" id="36200"/>
    <lineage>
        <taxon>Eukaryota</taxon>
        <taxon>Metazoa</taxon>
        <taxon>Chordata</taxon>
        <taxon>Craniata</taxon>
        <taxon>Vertebrata</taxon>
        <taxon>Euteleostomi</taxon>
        <taxon>Actinopterygii</taxon>
        <taxon>Neopterygii</taxon>
        <taxon>Teleostei</taxon>
        <taxon>Neoteleostei</taxon>
        <taxon>Acanthomorphata</taxon>
        <taxon>Eupercaria</taxon>
        <taxon>Perciformes</taxon>
        <taxon>Notothenioidei</taxon>
        <taxon>Nototheniidae</taxon>
        <taxon>Dissostichus</taxon>
    </lineage>
</organism>
<feature type="region of interest" description="Disordered" evidence="1">
    <location>
        <begin position="285"/>
        <end position="421"/>
    </location>
</feature>
<proteinExistence type="predicted"/>
<gene>
    <name evidence="2" type="ORF">F7725_001957</name>
</gene>
<feature type="compositionally biased region" description="Acidic residues" evidence="1">
    <location>
        <begin position="355"/>
        <end position="373"/>
    </location>
</feature>
<evidence type="ECO:0000256" key="1">
    <source>
        <dbReference type="SAM" id="MobiDB-lite"/>
    </source>
</evidence>
<evidence type="ECO:0000313" key="3">
    <source>
        <dbReference type="Proteomes" id="UP000518266"/>
    </source>
</evidence>
<feature type="compositionally biased region" description="Basic and acidic residues" evidence="1">
    <location>
        <begin position="374"/>
        <end position="387"/>
    </location>
</feature>
<dbReference type="Proteomes" id="UP000518266">
    <property type="component" value="Unassembled WGS sequence"/>
</dbReference>
<keyword evidence="3" id="KW-1185">Reference proteome</keyword>
<feature type="compositionally biased region" description="Acidic residues" evidence="1">
    <location>
        <begin position="389"/>
        <end position="421"/>
    </location>
</feature>
<feature type="non-terminal residue" evidence="2">
    <location>
        <position position="421"/>
    </location>
</feature>
<dbReference type="AlphaFoldDB" id="A0A7J5Y439"/>
<evidence type="ECO:0000313" key="2">
    <source>
        <dbReference type="EMBL" id="KAF3843108.1"/>
    </source>
</evidence>
<feature type="region of interest" description="Disordered" evidence="1">
    <location>
        <begin position="1"/>
        <end position="84"/>
    </location>
</feature>
<feature type="region of interest" description="Disordered" evidence="1">
    <location>
        <begin position="209"/>
        <end position="244"/>
    </location>
</feature>
<feature type="compositionally biased region" description="Polar residues" evidence="1">
    <location>
        <begin position="37"/>
        <end position="49"/>
    </location>
</feature>
<feature type="compositionally biased region" description="Acidic residues" evidence="1">
    <location>
        <begin position="311"/>
        <end position="347"/>
    </location>
</feature>
<sequence>MAKETQIKARAEDDDDGVKGEADSEGNKKAKPRSKQTEASSPLLSQQDTPAEVLCNPISSQSTRRTEVVSVGGAKSLQGPEPADRDLLVAGSHREDTQSLTEEKPKWGEIISTAASLLPAVGIAGAAMGVLSEAGTRNRVSSLTLHPPKHPAESSNSQSRAPLCNLPFPQHCHILLQIHKKKAQRKMFRSIRMKFRMKKVTIHLRGGENDVECSQSEGKNSGAEVETFQQEHEEDEETYKDHVRKKGKIRRVEVMWRTKKQRRREVKKVRVFLLRMRKNKIMKLQRKIEEETAPSIEEEEEGSEKAGGEGSEFEESVASEEEGSDSEEEDNEEESEVSEDEEDESGEESGSSESREEEPGEENKVDEEEEGETEDQKDLSESEKQDDASVQEEEEDEEDQDEKSDGDEEVTEDEEEESKEE</sequence>
<reference evidence="2 3" key="1">
    <citation type="submission" date="2020-03" db="EMBL/GenBank/DDBJ databases">
        <title>Dissostichus mawsoni Genome sequencing and assembly.</title>
        <authorList>
            <person name="Park H."/>
        </authorList>
    </citation>
    <scope>NUCLEOTIDE SEQUENCE [LARGE SCALE GENOMIC DNA]</scope>
    <source>
        <strain evidence="2">DM0001</strain>
        <tissue evidence="2">Muscle</tissue>
    </source>
</reference>
<accession>A0A7J5Y439</accession>
<dbReference type="EMBL" id="JAAKFY010000018">
    <property type="protein sequence ID" value="KAF3843108.1"/>
    <property type="molecule type" value="Genomic_DNA"/>
</dbReference>
<feature type="compositionally biased region" description="Basic and acidic residues" evidence="1">
    <location>
        <begin position="1"/>
        <end position="28"/>
    </location>
</feature>
<protein>
    <submittedName>
        <fullName evidence="2">Uncharacterized protein</fullName>
    </submittedName>
</protein>